<dbReference type="CDD" id="cd07377">
    <property type="entry name" value="WHTH_GntR"/>
    <property type="match status" value="1"/>
</dbReference>
<dbReference type="Gene3D" id="1.10.10.10">
    <property type="entry name" value="Winged helix-like DNA-binding domain superfamily/Winged helix DNA-binding domain"/>
    <property type="match status" value="1"/>
</dbReference>
<dbReference type="SMART" id="SM00345">
    <property type="entry name" value="HTH_GNTR"/>
    <property type="match status" value="1"/>
</dbReference>
<dbReference type="Proteomes" id="UP000636888">
    <property type="component" value="Unassembled WGS sequence"/>
</dbReference>
<dbReference type="InterPro" id="IPR011711">
    <property type="entry name" value="GntR_C"/>
</dbReference>
<dbReference type="SUPFAM" id="SSF48008">
    <property type="entry name" value="GntR ligand-binding domain-like"/>
    <property type="match status" value="1"/>
</dbReference>
<evidence type="ECO:0000313" key="9">
    <source>
        <dbReference type="Proteomes" id="UP000636888"/>
    </source>
</evidence>
<dbReference type="PROSITE" id="PS50949">
    <property type="entry name" value="HTH_GNTR"/>
    <property type="match status" value="1"/>
</dbReference>
<gene>
    <name evidence="8" type="ORF">JFN93_01715</name>
</gene>
<keyword evidence="3" id="KW-0238">DNA-binding</keyword>
<evidence type="ECO:0000256" key="4">
    <source>
        <dbReference type="ARBA" id="ARBA00023163"/>
    </source>
</evidence>
<protein>
    <recommendedName>
        <fullName evidence="6">Pyruvate dehydrogenase complex repressor</fullName>
    </recommendedName>
</protein>
<name>A0A8J7JAK6_9BACT</name>
<dbReference type="Pfam" id="PF00392">
    <property type="entry name" value="GntR"/>
    <property type="match status" value="1"/>
</dbReference>
<dbReference type="EMBL" id="JAEMHM010000001">
    <property type="protein sequence ID" value="MBJ6723413.1"/>
    <property type="molecule type" value="Genomic_DNA"/>
</dbReference>
<dbReference type="InterPro" id="IPR008920">
    <property type="entry name" value="TF_FadR/GntR_C"/>
</dbReference>
<keyword evidence="1" id="KW-0678">Repressor</keyword>
<dbReference type="AlphaFoldDB" id="A0A8J7JAK6"/>
<dbReference type="Pfam" id="PF07729">
    <property type="entry name" value="FCD"/>
    <property type="match status" value="1"/>
</dbReference>
<dbReference type="RefSeq" id="WP_199382240.1">
    <property type="nucleotide sequence ID" value="NZ_JAEMHM010000001.1"/>
</dbReference>
<organism evidence="8 9">
    <name type="scientific">Geomesophilobacter sediminis</name>
    <dbReference type="NCBI Taxonomy" id="2798584"/>
    <lineage>
        <taxon>Bacteria</taxon>
        <taxon>Pseudomonadati</taxon>
        <taxon>Thermodesulfobacteriota</taxon>
        <taxon>Desulfuromonadia</taxon>
        <taxon>Geobacterales</taxon>
        <taxon>Geobacteraceae</taxon>
        <taxon>Geomesophilobacter</taxon>
    </lineage>
</organism>
<dbReference type="PRINTS" id="PR00035">
    <property type="entry name" value="HTHGNTR"/>
</dbReference>
<dbReference type="Gene3D" id="1.20.120.530">
    <property type="entry name" value="GntR ligand-binding domain-like"/>
    <property type="match status" value="1"/>
</dbReference>
<comment type="caution">
    <text evidence="8">The sequence shown here is derived from an EMBL/GenBank/DDBJ whole genome shotgun (WGS) entry which is preliminary data.</text>
</comment>
<evidence type="ECO:0000256" key="5">
    <source>
        <dbReference type="ARBA" id="ARBA00037357"/>
    </source>
</evidence>
<evidence type="ECO:0000313" key="8">
    <source>
        <dbReference type="EMBL" id="MBJ6723413.1"/>
    </source>
</evidence>
<dbReference type="InterPro" id="IPR036388">
    <property type="entry name" value="WH-like_DNA-bd_sf"/>
</dbReference>
<dbReference type="SMART" id="SM00895">
    <property type="entry name" value="FCD"/>
    <property type="match status" value="1"/>
</dbReference>
<feature type="domain" description="HTH gntR-type" evidence="7">
    <location>
        <begin position="9"/>
        <end position="77"/>
    </location>
</feature>
<proteinExistence type="predicted"/>
<evidence type="ECO:0000259" key="7">
    <source>
        <dbReference type="PROSITE" id="PS50949"/>
    </source>
</evidence>
<dbReference type="PANTHER" id="PTHR43537">
    <property type="entry name" value="TRANSCRIPTIONAL REGULATOR, GNTR FAMILY"/>
    <property type="match status" value="1"/>
</dbReference>
<evidence type="ECO:0000256" key="2">
    <source>
        <dbReference type="ARBA" id="ARBA00023015"/>
    </source>
</evidence>
<evidence type="ECO:0000256" key="3">
    <source>
        <dbReference type="ARBA" id="ARBA00023125"/>
    </source>
</evidence>
<dbReference type="InterPro" id="IPR000524">
    <property type="entry name" value="Tscrpt_reg_HTH_GntR"/>
</dbReference>
<evidence type="ECO:0000256" key="1">
    <source>
        <dbReference type="ARBA" id="ARBA00022491"/>
    </source>
</evidence>
<dbReference type="GO" id="GO:0003700">
    <property type="term" value="F:DNA-binding transcription factor activity"/>
    <property type="evidence" value="ECO:0007669"/>
    <property type="project" value="InterPro"/>
</dbReference>
<dbReference type="SUPFAM" id="SSF46785">
    <property type="entry name" value="Winged helix' DNA-binding domain"/>
    <property type="match status" value="1"/>
</dbReference>
<dbReference type="InterPro" id="IPR036390">
    <property type="entry name" value="WH_DNA-bd_sf"/>
</dbReference>
<keyword evidence="2" id="KW-0805">Transcription regulation</keyword>
<reference evidence="8" key="1">
    <citation type="submission" date="2020-12" db="EMBL/GenBank/DDBJ databases">
        <title>Geomonas sp. Red875, isolated from river sediment.</title>
        <authorList>
            <person name="Xu Z."/>
            <person name="Zhang Z."/>
            <person name="Masuda Y."/>
            <person name="Itoh H."/>
            <person name="Senoo K."/>
        </authorList>
    </citation>
    <scope>NUCLEOTIDE SEQUENCE</scope>
    <source>
        <strain evidence="8">Red875</strain>
    </source>
</reference>
<dbReference type="PANTHER" id="PTHR43537:SF34">
    <property type="entry name" value="PYRUVATE DEHYDROGENASE COMPLEX REPRESSOR"/>
    <property type="match status" value="1"/>
</dbReference>
<accession>A0A8J7JAK6</accession>
<keyword evidence="9" id="KW-1185">Reference proteome</keyword>
<sequence>MKFKPIKPKKVSTQIADQVRSSILAGEFNPGEKLPPERELAEMFGVSRPSVREALNMLAASGLVETHQGGGTVVLSLVENVAGTALSELIRIDGDRALDVVEVRKGMESWTAWYAATRALPEDVRKIEAVVQGMEANLNGLKGSEDLDAHFHILIARSTHNVVWFHMMQSIFDAMQEFQRDVWRAVYLTAEDQQLLFEHHRRIFEKIRDKDPEGARDAMLEHLTFAQKRCSAYVSMMGGSLGPAAS</sequence>
<keyword evidence="4" id="KW-0804">Transcription</keyword>
<comment type="function">
    <text evidence="5">Transcriptional repressor for the pyruvate dehydrogenase complex genes aceEF and lpd.</text>
</comment>
<evidence type="ECO:0000256" key="6">
    <source>
        <dbReference type="ARBA" id="ARBA00039592"/>
    </source>
</evidence>
<dbReference type="GO" id="GO:0003677">
    <property type="term" value="F:DNA binding"/>
    <property type="evidence" value="ECO:0007669"/>
    <property type="project" value="UniProtKB-KW"/>
</dbReference>